<evidence type="ECO:0000259" key="1">
    <source>
        <dbReference type="Pfam" id="PF21530"/>
    </source>
</evidence>
<dbReference type="GO" id="GO:0006260">
    <property type="term" value="P:DNA replication"/>
    <property type="evidence" value="ECO:0007669"/>
    <property type="project" value="TreeGrafter"/>
</dbReference>
<dbReference type="EMBL" id="JAJJMB010016464">
    <property type="protein sequence ID" value="KAI3847093.1"/>
    <property type="molecule type" value="Genomic_DNA"/>
</dbReference>
<proteinExistence type="predicted"/>
<gene>
    <name evidence="2" type="ORF">MKW98_015448</name>
</gene>
<dbReference type="InterPro" id="IPR049163">
    <property type="entry name" value="Pif1-like_2B_dom"/>
</dbReference>
<dbReference type="PANTHER" id="PTHR23274">
    <property type="entry name" value="DNA HELICASE-RELATED"/>
    <property type="match status" value="1"/>
</dbReference>
<accession>A0AAD4RZ14</accession>
<comment type="caution">
    <text evidence="2">The sequence shown here is derived from an EMBL/GenBank/DDBJ whole genome shotgun (WGS) entry which is preliminary data.</text>
</comment>
<dbReference type="PANTHER" id="PTHR23274:SF33">
    <property type="entry name" value="ANIMAL RPA1 DOMAIN PROTEIN"/>
    <property type="match status" value="1"/>
</dbReference>
<name>A0AAD4RZ14_9MAGN</name>
<evidence type="ECO:0000313" key="3">
    <source>
        <dbReference type="Proteomes" id="UP001202328"/>
    </source>
</evidence>
<dbReference type="AlphaFoldDB" id="A0AAD4RZ14"/>
<evidence type="ECO:0000313" key="2">
    <source>
        <dbReference type="EMBL" id="KAI3847093.1"/>
    </source>
</evidence>
<sequence>MPLFKLQLKVGCPIILMRNFAPSEGLCNGTRLLVTHCGKYLIQAKILTGKKSKIGEKVMFPKISF</sequence>
<protein>
    <recommendedName>
        <fullName evidence="1">DNA helicase Pif1-like 2B domain-containing protein</fullName>
    </recommendedName>
</protein>
<feature type="domain" description="DNA helicase Pif1-like 2B" evidence="1">
    <location>
        <begin position="5"/>
        <end position="36"/>
    </location>
</feature>
<reference evidence="2" key="1">
    <citation type="submission" date="2022-04" db="EMBL/GenBank/DDBJ databases">
        <title>A functionally conserved STORR gene fusion in Papaver species that diverged 16.8 million years ago.</title>
        <authorList>
            <person name="Catania T."/>
        </authorList>
    </citation>
    <scope>NUCLEOTIDE SEQUENCE</scope>
    <source>
        <strain evidence="2">S-188037</strain>
    </source>
</reference>
<organism evidence="2 3">
    <name type="scientific">Papaver atlanticum</name>
    <dbReference type="NCBI Taxonomy" id="357466"/>
    <lineage>
        <taxon>Eukaryota</taxon>
        <taxon>Viridiplantae</taxon>
        <taxon>Streptophyta</taxon>
        <taxon>Embryophyta</taxon>
        <taxon>Tracheophyta</taxon>
        <taxon>Spermatophyta</taxon>
        <taxon>Magnoliopsida</taxon>
        <taxon>Ranunculales</taxon>
        <taxon>Papaveraceae</taxon>
        <taxon>Papaveroideae</taxon>
        <taxon>Papaver</taxon>
    </lineage>
</organism>
<dbReference type="Proteomes" id="UP001202328">
    <property type="component" value="Unassembled WGS sequence"/>
</dbReference>
<keyword evidence="3" id="KW-1185">Reference proteome</keyword>
<dbReference type="Pfam" id="PF21530">
    <property type="entry name" value="Pif1_2B_dom"/>
    <property type="match status" value="1"/>
</dbReference>
<dbReference type="GO" id="GO:0005657">
    <property type="term" value="C:replication fork"/>
    <property type="evidence" value="ECO:0007669"/>
    <property type="project" value="TreeGrafter"/>
</dbReference>